<feature type="binding site" evidence="9">
    <location>
        <position position="251"/>
    </location>
    <ligand>
        <name>substrate</name>
    </ligand>
</feature>
<dbReference type="InterPro" id="IPR001524">
    <property type="entry name" value="Glyco_hydro_6_CS"/>
</dbReference>
<gene>
    <name evidence="12" type="ORF">SAPIO_CDS9912</name>
</gene>
<dbReference type="OMA" id="NDSRCAK"/>
<comment type="similarity">
    <text evidence="11">Belongs to the glycosyl hydrolase family 6.</text>
</comment>
<keyword evidence="3 11" id="KW-0136">Cellulose degradation</keyword>
<keyword evidence="7 11" id="KW-0624">Polysaccharide degradation</keyword>
<dbReference type="GeneID" id="27728984"/>
<feature type="binding site" evidence="9">
    <location>
        <position position="212"/>
    </location>
    <ligand>
        <name>substrate</name>
    </ligand>
</feature>
<feature type="active site" description="Proton acceptor" evidence="8">
    <location>
        <position position="346"/>
    </location>
</feature>
<dbReference type="RefSeq" id="XP_016639040.1">
    <property type="nucleotide sequence ID" value="XM_016791196.1"/>
</dbReference>
<evidence type="ECO:0000256" key="4">
    <source>
        <dbReference type="ARBA" id="ARBA00023157"/>
    </source>
</evidence>
<dbReference type="InterPro" id="IPR016288">
    <property type="entry name" value="Beta_cellobiohydrolase"/>
</dbReference>
<dbReference type="Gene3D" id="3.20.20.40">
    <property type="entry name" value="1, 4-beta cellobiohydrolase"/>
    <property type="match status" value="1"/>
</dbReference>
<feature type="binding site" evidence="9">
    <location>
        <position position="77"/>
    </location>
    <ligand>
        <name>substrate</name>
    </ligand>
</feature>
<keyword evidence="5 11" id="KW-0119">Carbohydrate metabolism</keyword>
<evidence type="ECO:0000256" key="11">
    <source>
        <dbReference type="RuleBase" id="RU361186"/>
    </source>
</evidence>
<dbReference type="EC" id="3.2.1.-" evidence="11"/>
<dbReference type="FunFam" id="3.20.20.40:FF:000001">
    <property type="entry name" value="Glucanase"/>
    <property type="match status" value="1"/>
</dbReference>
<dbReference type="InterPro" id="IPR036434">
    <property type="entry name" value="Beta_cellobiohydrolase_sf"/>
</dbReference>
<evidence type="ECO:0000256" key="10">
    <source>
        <dbReference type="PROSITE-ProRule" id="PRU10056"/>
    </source>
</evidence>
<dbReference type="HOGENOM" id="CLU_015488_0_0_1"/>
<feature type="active site" evidence="10">
    <location>
        <position position="119"/>
    </location>
</feature>
<dbReference type="GO" id="GO:0004553">
    <property type="term" value="F:hydrolase activity, hydrolyzing O-glycosyl compounds"/>
    <property type="evidence" value="ECO:0007669"/>
    <property type="project" value="InterPro"/>
</dbReference>
<keyword evidence="4" id="KW-1015">Disulfide bond</keyword>
<keyword evidence="1 11" id="KW-0732">Signal</keyword>
<keyword evidence="6 11" id="KW-0326">Glycosidase</keyword>
<dbReference type="PANTHER" id="PTHR34876:SF4">
    <property type="entry name" value="1,4-BETA-D-GLUCAN CELLOBIOHYDROLASE C-RELATED"/>
    <property type="match status" value="1"/>
</dbReference>
<evidence type="ECO:0000256" key="5">
    <source>
        <dbReference type="ARBA" id="ARBA00023277"/>
    </source>
</evidence>
<evidence type="ECO:0000256" key="8">
    <source>
        <dbReference type="PIRSR" id="PIRSR001100-1"/>
    </source>
</evidence>
<sequence>MSLKKVLVALAALGTSALSSPTRAKRAAAYDDNPFDGVAMYVNPFYRDEIYELAIPQMSGSLAEKAKLVAETPSFQWLDKIAKIDLMSATLAEIREANNAGADPPYAGLFVLYNFPDRDCSAKASDGELHLDEDGLERYRTEYIDPVAELVKEYDDVRIIFVYEPDGLANLVTNLDGVEKCANAADAYHQSTVYALETLNHDNVALYLDAGHAGWLGWPGNLNTTAQVFGAVYKEAGKPGAVRGLVTNVSNFNAYNATEPPAYATENPNSDESKFHESLVPYLEENDFPTHFIVDTGRSGAQPAGRESWSAWCNVKDTGFGIRPSADTGSELLDAFVWVKPGGESDGTSDEEAVRYDVNCSSNSSYVPAPEAGEWFQEYFEMLIKNADPPFKVDCKSKKNKKRSL</sequence>
<reference evidence="12 13" key="1">
    <citation type="journal article" date="2014" name="Genome Announc.">
        <title>Draft genome sequence of the pathogenic fungus Scedosporium apiospermum.</title>
        <authorList>
            <person name="Vandeputte P."/>
            <person name="Ghamrawi S."/>
            <person name="Rechenmann M."/>
            <person name="Iltis A."/>
            <person name="Giraud S."/>
            <person name="Fleury M."/>
            <person name="Thornton C."/>
            <person name="Delhaes L."/>
            <person name="Meyer W."/>
            <person name="Papon N."/>
            <person name="Bouchara J.P."/>
        </authorList>
    </citation>
    <scope>NUCLEOTIDE SEQUENCE [LARGE SCALE GENOMIC DNA]</scope>
    <source>
        <strain evidence="12 13">IHEM 14462</strain>
    </source>
</reference>
<accession>A0A084FVX9</accession>
<feature type="binding site" evidence="9">
    <location>
        <position position="312"/>
    </location>
    <ligand>
        <name>substrate</name>
    </ligand>
</feature>
<protein>
    <recommendedName>
        <fullName evidence="11">Glucanase</fullName>
        <ecNumber evidence="11">3.2.1.-</ecNumber>
    </recommendedName>
</protein>
<dbReference type="SUPFAM" id="SSF51989">
    <property type="entry name" value="Glycosyl hydrolases family 6, cellulases"/>
    <property type="match status" value="1"/>
</dbReference>
<dbReference type="Pfam" id="PF01341">
    <property type="entry name" value="Glyco_hydro_6"/>
    <property type="match status" value="1"/>
</dbReference>
<keyword evidence="2 11" id="KW-0378">Hydrolase</keyword>
<dbReference type="AlphaFoldDB" id="A0A084FVX9"/>
<dbReference type="Proteomes" id="UP000028545">
    <property type="component" value="Unassembled WGS sequence"/>
</dbReference>
<dbReference type="PRINTS" id="PR00733">
    <property type="entry name" value="GLHYDRLASE6"/>
</dbReference>
<comment type="caution">
    <text evidence="12">The sequence shown here is derived from an EMBL/GenBank/DDBJ whole genome shotgun (WGS) entry which is preliminary data.</text>
</comment>
<evidence type="ECO:0000256" key="1">
    <source>
        <dbReference type="ARBA" id="ARBA00022729"/>
    </source>
</evidence>
<evidence type="ECO:0000313" key="12">
    <source>
        <dbReference type="EMBL" id="KEZ39241.1"/>
    </source>
</evidence>
<feature type="binding site" evidence="9">
    <location>
        <position position="215"/>
    </location>
    <ligand>
        <name>substrate</name>
    </ligand>
</feature>
<feature type="binding site" evidence="9">
    <location>
        <position position="344"/>
    </location>
    <ligand>
        <name>substrate</name>
    </ligand>
</feature>
<feature type="chain" id="PRO_5005105828" description="Glucanase" evidence="11">
    <location>
        <begin position="20"/>
        <end position="405"/>
    </location>
</feature>
<dbReference type="PIRSF" id="PIRSF001100">
    <property type="entry name" value="Beta_cellobiohydrolase"/>
    <property type="match status" value="1"/>
</dbReference>
<dbReference type="GO" id="GO:0030245">
    <property type="term" value="P:cellulose catabolic process"/>
    <property type="evidence" value="ECO:0007669"/>
    <property type="project" value="UniProtKB-KW"/>
</dbReference>
<dbReference type="KEGG" id="sapo:SAPIO_CDS9912"/>
<feature type="binding site" evidence="9">
    <location>
        <position position="340"/>
    </location>
    <ligand>
        <name>substrate</name>
    </ligand>
</feature>
<proteinExistence type="inferred from homology"/>
<evidence type="ECO:0000256" key="7">
    <source>
        <dbReference type="ARBA" id="ARBA00023326"/>
    </source>
</evidence>
<evidence type="ECO:0000256" key="9">
    <source>
        <dbReference type="PIRSR" id="PIRSR001100-2"/>
    </source>
</evidence>
<dbReference type="PROSITE" id="PS00655">
    <property type="entry name" value="GLYCOSYL_HYDROL_F6_1"/>
    <property type="match status" value="1"/>
</dbReference>
<dbReference type="VEuPathDB" id="FungiDB:SAPIO_CDS9912"/>
<dbReference type="EMBL" id="JOWA01000154">
    <property type="protein sequence ID" value="KEZ39241.1"/>
    <property type="molecule type" value="Genomic_DNA"/>
</dbReference>
<feature type="active site" description="Proton donor" evidence="8">
    <location>
        <position position="166"/>
    </location>
</feature>
<evidence type="ECO:0000256" key="2">
    <source>
        <dbReference type="ARBA" id="ARBA00022801"/>
    </source>
</evidence>
<evidence type="ECO:0000256" key="6">
    <source>
        <dbReference type="ARBA" id="ARBA00023295"/>
    </source>
</evidence>
<feature type="binding site" evidence="9">
    <location>
        <position position="79"/>
    </location>
    <ligand>
        <name>substrate</name>
    </ligand>
</feature>
<organism evidence="12 13">
    <name type="scientific">Pseudallescheria apiosperma</name>
    <name type="common">Scedosporium apiospermum</name>
    <dbReference type="NCBI Taxonomy" id="563466"/>
    <lineage>
        <taxon>Eukaryota</taxon>
        <taxon>Fungi</taxon>
        <taxon>Dikarya</taxon>
        <taxon>Ascomycota</taxon>
        <taxon>Pezizomycotina</taxon>
        <taxon>Sordariomycetes</taxon>
        <taxon>Hypocreomycetidae</taxon>
        <taxon>Microascales</taxon>
        <taxon>Microascaceae</taxon>
        <taxon>Scedosporium</taxon>
    </lineage>
</organism>
<feature type="signal peptide" evidence="11">
    <location>
        <begin position="1"/>
        <end position="19"/>
    </location>
</feature>
<dbReference type="OrthoDB" id="64893at2759"/>
<keyword evidence="13" id="KW-1185">Reference proteome</keyword>
<evidence type="ECO:0000256" key="3">
    <source>
        <dbReference type="ARBA" id="ARBA00023001"/>
    </source>
</evidence>
<dbReference type="PANTHER" id="PTHR34876">
    <property type="match status" value="1"/>
</dbReference>
<evidence type="ECO:0000313" key="13">
    <source>
        <dbReference type="Proteomes" id="UP000028545"/>
    </source>
</evidence>
<name>A0A084FVX9_PSEDA</name>